<comment type="caution">
    <text evidence="1">The sequence shown here is derived from an EMBL/GenBank/DDBJ whole genome shotgun (WGS) entry which is preliminary data.</text>
</comment>
<accession>A0A0G0H5R1</accession>
<gene>
    <name evidence="1" type="ORF">US53_C0018G0015</name>
</gene>
<name>A0A0G0H5R1_9BACT</name>
<organism evidence="1 2">
    <name type="scientific">Candidatus Woesebacteria bacterium GW2011_GWA1_37_7</name>
    <dbReference type="NCBI Taxonomy" id="1618545"/>
    <lineage>
        <taxon>Bacteria</taxon>
        <taxon>Candidatus Woeseibacteriota</taxon>
    </lineage>
</organism>
<evidence type="ECO:0000313" key="2">
    <source>
        <dbReference type="Proteomes" id="UP000034591"/>
    </source>
</evidence>
<proteinExistence type="predicted"/>
<dbReference type="EMBL" id="LBTI01000018">
    <property type="protein sequence ID" value="KKQ37477.1"/>
    <property type="molecule type" value="Genomic_DNA"/>
</dbReference>
<dbReference type="Proteomes" id="UP000034591">
    <property type="component" value="Unassembled WGS sequence"/>
</dbReference>
<sequence length="76" mass="8489">MEGKGEKSWRVEVYKKPGFLGLVRFPLIDSLLAETVGRKVCTAGREMSREDAYKKALEVEGTKGKRYSAIPVPSSR</sequence>
<reference evidence="1 2" key="1">
    <citation type="journal article" date="2015" name="Nature">
        <title>rRNA introns, odd ribosomes, and small enigmatic genomes across a large radiation of phyla.</title>
        <authorList>
            <person name="Brown C.T."/>
            <person name="Hug L.A."/>
            <person name="Thomas B.C."/>
            <person name="Sharon I."/>
            <person name="Castelle C.J."/>
            <person name="Singh A."/>
            <person name="Wilkins M.J."/>
            <person name="Williams K.H."/>
            <person name="Banfield J.F."/>
        </authorList>
    </citation>
    <scope>NUCLEOTIDE SEQUENCE [LARGE SCALE GENOMIC DNA]</scope>
</reference>
<dbReference type="AlphaFoldDB" id="A0A0G0H5R1"/>
<evidence type="ECO:0000313" key="1">
    <source>
        <dbReference type="EMBL" id="KKQ37477.1"/>
    </source>
</evidence>
<protein>
    <submittedName>
        <fullName evidence="1">Uncharacterized protein</fullName>
    </submittedName>
</protein>